<sequence length="169" mass="19191">MKNLTFIVAISLAIFNSCTSTPKQSNQQQEIILVDHLIEKADDNIDSLITIKGHVTHTCKHSGKRAFLVGDNEDFTVRVEAGGEITGFDQNLIGSTLVVSGTLKERRLTKEYIDQWEDELKDKAEEDGSAESCATEMNNIKDMRTWMKNHNKDHYSIYYVEGMNYEVVE</sequence>
<name>A0ABS5JT99_9BACT</name>
<dbReference type="RefSeq" id="WP_212215289.1">
    <property type="nucleotide sequence ID" value="NZ_JAGUCO010000003.1"/>
</dbReference>
<evidence type="ECO:0008006" key="3">
    <source>
        <dbReference type="Google" id="ProtNLM"/>
    </source>
</evidence>
<keyword evidence="2" id="KW-1185">Reference proteome</keyword>
<accession>A0ABS5JT99</accession>
<dbReference type="EMBL" id="JAGUCO010000003">
    <property type="protein sequence ID" value="MBS2098048.1"/>
    <property type="molecule type" value="Genomic_DNA"/>
</dbReference>
<gene>
    <name evidence="1" type="ORF">KEM10_07120</name>
</gene>
<organism evidence="1 2">
    <name type="scientific">Carboxylicivirga linearis</name>
    <dbReference type="NCBI Taxonomy" id="1628157"/>
    <lineage>
        <taxon>Bacteria</taxon>
        <taxon>Pseudomonadati</taxon>
        <taxon>Bacteroidota</taxon>
        <taxon>Bacteroidia</taxon>
        <taxon>Marinilabiliales</taxon>
        <taxon>Marinilabiliaceae</taxon>
        <taxon>Carboxylicivirga</taxon>
    </lineage>
</organism>
<protein>
    <recommendedName>
        <fullName evidence="3">Lipoprotein</fullName>
    </recommendedName>
</protein>
<reference evidence="1 2" key="1">
    <citation type="journal article" date="2015" name="Int. J. Syst. Evol. Microbiol.">
        <title>Carboxylicivirga linearis sp. nov., isolated from a sea cucumber culture pond.</title>
        <authorList>
            <person name="Wang F.Q."/>
            <person name="Zhou Y.X."/>
            <person name="Lin X.Z."/>
            <person name="Chen G.J."/>
            <person name="Du Z.J."/>
        </authorList>
    </citation>
    <scope>NUCLEOTIDE SEQUENCE [LARGE SCALE GENOMIC DNA]</scope>
    <source>
        <strain evidence="1 2">FB218</strain>
    </source>
</reference>
<evidence type="ECO:0000313" key="1">
    <source>
        <dbReference type="EMBL" id="MBS2098048.1"/>
    </source>
</evidence>
<dbReference type="Proteomes" id="UP000708576">
    <property type="component" value="Unassembled WGS sequence"/>
</dbReference>
<evidence type="ECO:0000313" key="2">
    <source>
        <dbReference type="Proteomes" id="UP000708576"/>
    </source>
</evidence>
<proteinExistence type="predicted"/>
<comment type="caution">
    <text evidence="1">The sequence shown here is derived from an EMBL/GenBank/DDBJ whole genome shotgun (WGS) entry which is preliminary data.</text>
</comment>